<evidence type="ECO:0000313" key="1">
    <source>
        <dbReference type="EMBL" id="OAN59547.1"/>
    </source>
</evidence>
<proteinExistence type="predicted"/>
<keyword evidence="2" id="KW-1185">Reference proteome</keyword>
<dbReference type="SUPFAM" id="SSF56399">
    <property type="entry name" value="ADP-ribosylation"/>
    <property type="match status" value="1"/>
</dbReference>
<protein>
    <submittedName>
        <fullName evidence="1">Uncharacterized protein</fullName>
    </submittedName>
</protein>
<dbReference type="OrthoDB" id="9800843at2"/>
<comment type="caution">
    <text evidence="1">The sequence shown here is derived from an EMBL/GenBank/DDBJ whole genome shotgun (WGS) entry which is preliminary data.</text>
</comment>
<organism evidence="1 2">
    <name type="scientific">Magnetospirillum moscoviense</name>
    <dbReference type="NCBI Taxonomy" id="1437059"/>
    <lineage>
        <taxon>Bacteria</taxon>
        <taxon>Pseudomonadati</taxon>
        <taxon>Pseudomonadota</taxon>
        <taxon>Alphaproteobacteria</taxon>
        <taxon>Rhodospirillales</taxon>
        <taxon>Rhodospirillaceae</taxon>
        <taxon>Magnetospirillum</taxon>
    </lineage>
</organism>
<sequence length="195" mass="21789">MSRLHTSFVLGFHGCDSATGESVLAGRAALNASDEQYDWLGPGVYFWEADPKRAWEWADWKVSKGRYDTSFVVGAVIDLGTCLDLLSRRSLETLVDAYESLKATHDADPTLGPLPSNKKASSHDEDHLLRYLDCAVIRRLHAAMDDAGEPFETVRGLFTEGRELFPGSGFRQKTHVQIAVRSQDNIKGYFRVNRP</sequence>
<dbReference type="EMBL" id="LWQU01000065">
    <property type="protein sequence ID" value="OAN59547.1"/>
    <property type="molecule type" value="Genomic_DNA"/>
</dbReference>
<gene>
    <name evidence="1" type="ORF">A6A05_07345</name>
</gene>
<accession>A0A178N0B3</accession>
<name>A0A178N0B3_9PROT</name>
<dbReference type="STRING" id="1437059.A6A05_07345"/>
<dbReference type="RefSeq" id="WP_068497484.1">
    <property type="nucleotide sequence ID" value="NZ_LWQU01000065.1"/>
</dbReference>
<dbReference type="Proteomes" id="UP000078543">
    <property type="component" value="Unassembled WGS sequence"/>
</dbReference>
<evidence type="ECO:0000313" key="2">
    <source>
        <dbReference type="Proteomes" id="UP000078543"/>
    </source>
</evidence>
<reference evidence="1 2" key="1">
    <citation type="submission" date="2016-04" db="EMBL/GenBank/DDBJ databases">
        <title>Draft genome sequence of freshwater magnetotactic bacteria Magnetospirillum marisnigri SP-1 and Magnetospirillum moscoviense BB-1.</title>
        <authorList>
            <person name="Koziaeva V."/>
            <person name="Dziuba M.V."/>
            <person name="Ivanov T.M."/>
            <person name="Kuznetsov B."/>
            <person name="Grouzdev D.S."/>
        </authorList>
    </citation>
    <scope>NUCLEOTIDE SEQUENCE [LARGE SCALE GENOMIC DNA]</scope>
    <source>
        <strain evidence="1 2">BB-1</strain>
    </source>
</reference>
<dbReference type="AlphaFoldDB" id="A0A178N0B3"/>